<dbReference type="InterPro" id="IPR052172">
    <property type="entry name" value="UxaA_altronate/galactarate_dh"/>
</dbReference>
<feature type="domain" description="D-galactarate/Altronate dehydratase C-terminal" evidence="4">
    <location>
        <begin position="144"/>
        <end position="378"/>
    </location>
</feature>
<evidence type="ECO:0000256" key="1">
    <source>
        <dbReference type="ARBA" id="ARBA00010986"/>
    </source>
</evidence>
<dbReference type="OrthoDB" id="9804574at2"/>
<name>A0A317F8X7_9PROT</name>
<evidence type="ECO:0000313" key="5">
    <source>
        <dbReference type="EMBL" id="PWS35600.1"/>
    </source>
</evidence>
<dbReference type="RefSeq" id="WP_109871966.1">
    <property type="nucleotide sequence ID" value="NZ_QGNA01000004.1"/>
</dbReference>
<dbReference type="Pfam" id="PF20629">
    <property type="entry name" value="GD_AH_C"/>
    <property type="match status" value="1"/>
</dbReference>
<dbReference type="AlphaFoldDB" id="A0A317F8X7"/>
<evidence type="ECO:0000259" key="3">
    <source>
        <dbReference type="Pfam" id="PF04295"/>
    </source>
</evidence>
<proteinExistence type="inferred from homology"/>
<keyword evidence="6" id="KW-1185">Reference proteome</keyword>
<dbReference type="EMBL" id="QGNA01000004">
    <property type="protein sequence ID" value="PWS35600.1"/>
    <property type="molecule type" value="Genomic_DNA"/>
</dbReference>
<protein>
    <submittedName>
        <fullName evidence="5">Uncharacterized protein</fullName>
    </submittedName>
</protein>
<dbReference type="PANTHER" id="PTHR30536">
    <property type="entry name" value="ALTRONATE/GALACTARATE DEHYDRATASE"/>
    <property type="match status" value="1"/>
</dbReference>
<organism evidence="5 6">
    <name type="scientific">Falsiroseomonas bella</name>
    <dbReference type="NCBI Taxonomy" id="2184016"/>
    <lineage>
        <taxon>Bacteria</taxon>
        <taxon>Pseudomonadati</taxon>
        <taxon>Pseudomonadota</taxon>
        <taxon>Alphaproteobacteria</taxon>
        <taxon>Acetobacterales</taxon>
        <taxon>Roseomonadaceae</taxon>
        <taxon>Falsiroseomonas</taxon>
    </lineage>
</organism>
<dbReference type="PANTHER" id="PTHR30536:SF5">
    <property type="entry name" value="ALTRONATE DEHYDRATASE"/>
    <property type="match status" value="1"/>
</dbReference>
<dbReference type="Pfam" id="PF04295">
    <property type="entry name" value="GD_AH_second"/>
    <property type="match status" value="1"/>
</dbReference>
<dbReference type="InterPro" id="IPR007392">
    <property type="entry name" value="GD_AH_second"/>
</dbReference>
<dbReference type="InterPro" id="IPR048332">
    <property type="entry name" value="GD_AH_C"/>
</dbReference>
<evidence type="ECO:0000256" key="2">
    <source>
        <dbReference type="ARBA" id="ARBA00023239"/>
    </source>
</evidence>
<keyword evidence="2" id="KW-0456">Lyase</keyword>
<evidence type="ECO:0000259" key="4">
    <source>
        <dbReference type="Pfam" id="PF20629"/>
    </source>
</evidence>
<evidence type="ECO:0000313" key="6">
    <source>
        <dbReference type="Proteomes" id="UP000245765"/>
    </source>
</evidence>
<feature type="domain" description="D-galactarate/Altronate dehydratase second" evidence="3">
    <location>
        <begin position="7"/>
        <end position="132"/>
    </location>
</feature>
<accession>A0A317F8X7</accession>
<dbReference type="Proteomes" id="UP000245765">
    <property type="component" value="Unassembled WGS sequence"/>
</dbReference>
<sequence length="386" mass="39983">MTHEFLGYLRPDGSAGTRNRLLVISILGLTGGPARRIARQVPGALLIEMPYGRGQFGEDRAMMRRMLAGLGRNPNAGGVMLVGADRLRLDAVAEAIAPSGKPLEAIALDDVHEDALALSDRGLRLAAAMARDISRARRVPLPASLLRLGIECGHSDATSGLGANPLAGLVADRVVDAGGVAVIGETMEWLGAEHVLAARAATPEVGRAIVEAVAQREAWAAASGEDLTGNNPGQENIRGGLSSIEEKSLGAIAKGGSRPVQGVVPHAAPLPGPGLWVMQGPAFSPPSITGFVAAGCNMLIFTTGPGNSYCDALAPTVKVTVNPKTAQRLTQQIDFDGSGLMLGTREPEEAADALFAQLLDHAGGTRCWGEVLDEGGYAFARLGADF</sequence>
<comment type="similarity">
    <text evidence="1">Belongs to the UxaA family.</text>
</comment>
<gene>
    <name evidence="5" type="ORF">DFH01_18565</name>
</gene>
<reference evidence="6" key="1">
    <citation type="submission" date="2018-05" db="EMBL/GenBank/DDBJ databases">
        <authorList>
            <person name="Du Z."/>
            <person name="Wang X."/>
        </authorList>
    </citation>
    <scope>NUCLEOTIDE SEQUENCE [LARGE SCALE GENOMIC DNA]</scope>
    <source>
        <strain evidence="6">CQN31</strain>
    </source>
</reference>
<dbReference type="GO" id="GO:0019698">
    <property type="term" value="P:D-galacturonate catabolic process"/>
    <property type="evidence" value="ECO:0007669"/>
    <property type="project" value="TreeGrafter"/>
</dbReference>
<dbReference type="GO" id="GO:0016829">
    <property type="term" value="F:lyase activity"/>
    <property type="evidence" value="ECO:0007669"/>
    <property type="project" value="UniProtKB-KW"/>
</dbReference>
<comment type="caution">
    <text evidence="5">The sequence shown here is derived from an EMBL/GenBank/DDBJ whole genome shotgun (WGS) entry which is preliminary data.</text>
</comment>